<accession>A0ABU1JLW1</accession>
<keyword evidence="2 8" id="KW-0812">Transmembrane</keyword>
<keyword evidence="12" id="KW-1185">Reference proteome</keyword>
<dbReference type="Proteomes" id="UP001262410">
    <property type="component" value="Unassembled WGS sequence"/>
</dbReference>
<evidence type="ECO:0000259" key="9">
    <source>
        <dbReference type="PROSITE" id="PS50893"/>
    </source>
</evidence>
<dbReference type="PROSITE" id="PS50893">
    <property type="entry name" value="ABC_TRANSPORTER_2"/>
    <property type="match status" value="1"/>
</dbReference>
<keyword evidence="5 8" id="KW-1133">Transmembrane helix</keyword>
<feature type="compositionally biased region" description="Polar residues" evidence="7">
    <location>
        <begin position="573"/>
        <end position="592"/>
    </location>
</feature>
<evidence type="ECO:0000256" key="7">
    <source>
        <dbReference type="SAM" id="MobiDB-lite"/>
    </source>
</evidence>
<dbReference type="Pfam" id="PF00005">
    <property type="entry name" value="ABC_tran"/>
    <property type="match status" value="1"/>
</dbReference>
<evidence type="ECO:0000313" key="12">
    <source>
        <dbReference type="Proteomes" id="UP001262410"/>
    </source>
</evidence>
<keyword evidence="4" id="KW-0067">ATP-binding</keyword>
<feature type="compositionally biased region" description="Pro residues" evidence="7">
    <location>
        <begin position="593"/>
        <end position="602"/>
    </location>
</feature>
<evidence type="ECO:0000256" key="6">
    <source>
        <dbReference type="ARBA" id="ARBA00023136"/>
    </source>
</evidence>
<comment type="subcellular location">
    <subcellularLocation>
        <location evidence="1">Cell membrane</location>
        <topology evidence="1">Multi-pass membrane protein</topology>
    </subcellularLocation>
</comment>
<feature type="transmembrane region" description="Helical" evidence="8">
    <location>
        <begin position="22"/>
        <end position="45"/>
    </location>
</feature>
<keyword evidence="3" id="KW-0547">Nucleotide-binding</keyword>
<dbReference type="InterPro" id="IPR039421">
    <property type="entry name" value="Type_1_exporter"/>
</dbReference>
<dbReference type="RefSeq" id="WP_309793882.1">
    <property type="nucleotide sequence ID" value="NZ_JAVDPW010000003.1"/>
</dbReference>
<keyword evidence="6 8" id="KW-0472">Membrane</keyword>
<dbReference type="SUPFAM" id="SSF90123">
    <property type="entry name" value="ABC transporter transmembrane region"/>
    <property type="match status" value="1"/>
</dbReference>
<evidence type="ECO:0000256" key="5">
    <source>
        <dbReference type="ARBA" id="ARBA00022989"/>
    </source>
</evidence>
<sequence>MAKTESTPPSAARRALNAVRPWFLVAGGFSLVTNLLVMVSPLYSYQLFDRVLGSAHIETLVFLTLIAAFAFLILGWLDGLRSSLLARIGTRFERQLAGTLVETGVNGAVLGAPVGGQALRDLSQIRSFIGGPAIGPLFDAPWAPIFIIVMFMLHWALGVTALLSAIILFGLALTNEKMLRKPTTEANKLQVTAQRQAEGAIRSAETVRAMGMLPQLLVRWRRDQEAALQGQERGSDLSAIISGSSKFVRMFVQTLVMAVGAYLLLHGELTSGGMIAGSMLLSRALAPVEQAISSWRQFISARQSYQSIEKILVALPKRQDGLALPPPSGTVQIDKLVFLTPQGKTPIIKRVSFEIASGEVLGMVGPSASGKSTLCRLLVGIYPPSDGAVRFDGADLAQWTPEALGPYIGYLPQVVDLFPGTVAENIARMTSNPDSEQVVAAAQLAGVHDMIVRLPQGYDTPIGDGGVPLSGGQRQRVGLARAVFGGPRLVVLDEPNSNLDADGEAALMTTIAALKALGTTVVIVAHRPQILADADRLLVMREGEIALLGPRAEVLARIAGPRAADTSPAPKGSSENVAYSSGAWTATTTGRPQQPPPARSAG</sequence>
<name>A0ABU1JLW1_9PROT</name>
<dbReference type="InterPro" id="IPR017871">
    <property type="entry name" value="ABC_transporter-like_CS"/>
</dbReference>
<feature type="transmembrane region" description="Helical" evidence="8">
    <location>
        <begin position="57"/>
        <end position="77"/>
    </location>
</feature>
<evidence type="ECO:0000256" key="3">
    <source>
        <dbReference type="ARBA" id="ARBA00022741"/>
    </source>
</evidence>
<evidence type="ECO:0000256" key="4">
    <source>
        <dbReference type="ARBA" id="ARBA00022840"/>
    </source>
</evidence>
<dbReference type="NCBIfam" id="TIGR01842">
    <property type="entry name" value="type_I_sec_PrtD"/>
    <property type="match status" value="1"/>
</dbReference>
<dbReference type="PANTHER" id="PTHR24221">
    <property type="entry name" value="ATP-BINDING CASSETTE SUB-FAMILY B"/>
    <property type="match status" value="1"/>
</dbReference>
<reference evidence="11 12" key="1">
    <citation type="submission" date="2023-07" db="EMBL/GenBank/DDBJ databases">
        <title>Sorghum-associated microbial communities from plants grown in Nebraska, USA.</title>
        <authorList>
            <person name="Schachtman D."/>
        </authorList>
    </citation>
    <scope>NUCLEOTIDE SEQUENCE [LARGE SCALE GENOMIC DNA]</scope>
    <source>
        <strain evidence="11 12">584</strain>
    </source>
</reference>
<evidence type="ECO:0000256" key="2">
    <source>
        <dbReference type="ARBA" id="ARBA00022692"/>
    </source>
</evidence>
<dbReference type="InterPro" id="IPR011527">
    <property type="entry name" value="ABC1_TM_dom"/>
</dbReference>
<comment type="caution">
    <text evidence="11">The sequence shown here is derived from an EMBL/GenBank/DDBJ whole genome shotgun (WGS) entry which is preliminary data.</text>
</comment>
<dbReference type="Gene3D" id="1.20.1560.10">
    <property type="entry name" value="ABC transporter type 1, transmembrane domain"/>
    <property type="match status" value="1"/>
</dbReference>
<dbReference type="InterPro" id="IPR027417">
    <property type="entry name" value="P-loop_NTPase"/>
</dbReference>
<evidence type="ECO:0000256" key="8">
    <source>
        <dbReference type="SAM" id="Phobius"/>
    </source>
</evidence>
<dbReference type="PANTHER" id="PTHR24221:SF248">
    <property type="entry name" value="ABC TRANSPORTER TRANSMEMBRANE REGION"/>
    <property type="match status" value="1"/>
</dbReference>
<proteinExistence type="predicted"/>
<dbReference type="Gene3D" id="3.40.50.300">
    <property type="entry name" value="P-loop containing nucleotide triphosphate hydrolases"/>
    <property type="match status" value="1"/>
</dbReference>
<dbReference type="PROSITE" id="PS50929">
    <property type="entry name" value="ABC_TM1F"/>
    <property type="match status" value="1"/>
</dbReference>
<protein>
    <submittedName>
        <fullName evidence="11">PrtD family type I secretion system ABC transporter</fullName>
    </submittedName>
</protein>
<dbReference type="InterPro" id="IPR003439">
    <property type="entry name" value="ABC_transporter-like_ATP-bd"/>
</dbReference>
<feature type="domain" description="ABC transporter" evidence="9">
    <location>
        <begin position="331"/>
        <end position="567"/>
    </location>
</feature>
<dbReference type="SMART" id="SM00382">
    <property type="entry name" value="AAA"/>
    <property type="match status" value="1"/>
</dbReference>
<evidence type="ECO:0000313" key="11">
    <source>
        <dbReference type="EMBL" id="MDR6289600.1"/>
    </source>
</evidence>
<feature type="domain" description="ABC transmembrane type-1" evidence="10">
    <location>
        <begin position="24"/>
        <end position="300"/>
    </location>
</feature>
<organism evidence="11 12">
    <name type="scientific">Inquilinus ginsengisoli</name>
    <dbReference type="NCBI Taxonomy" id="363840"/>
    <lineage>
        <taxon>Bacteria</taxon>
        <taxon>Pseudomonadati</taxon>
        <taxon>Pseudomonadota</taxon>
        <taxon>Alphaproteobacteria</taxon>
        <taxon>Rhodospirillales</taxon>
        <taxon>Rhodospirillaceae</taxon>
        <taxon>Inquilinus</taxon>
    </lineage>
</organism>
<evidence type="ECO:0000259" key="10">
    <source>
        <dbReference type="PROSITE" id="PS50929"/>
    </source>
</evidence>
<dbReference type="PROSITE" id="PS00211">
    <property type="entry name" value="ABC_TRANSPORTER_1"/>
    <property type="match status" value="1"/>
</dbReference>
<dbReference type="InterPro" id="IPR036640">
    <property type="entry name" value="ABC1_TM_sf"/>
</dbReference>
<dbReference type="SUPFAM" id="SSF52540">
    <property type="entry name" value="P-loop containing nucleoside triphosphate hydrolases"/>
    <property type="match status" value="1"/>
</dbReference>
<dbReference type="EMBL" id="JAVDPW010000003">
    <property type="protein sequence ID" value="MDR6289600.1"/>
    <property type="molecule type" value="Genomic_DNA"/>
</dbReference>
<dbReference type="Pfam" id="PF00664">
    <property type="entry name" value="ABC_membrane"/>
    <property type="match status" value="1"/>
</dbReference>
<dbReference type="InterPro" id="IPR003593">
    <property type="entry name" value="AAA+_ATPase"/>
</dbReference>
<feature type="region of interest" description="Disordered" evidence="7">
    <location>
        <begin position="561"/>
        <end position="602"/>
    </location>
</feature>
<gene>
    <name evidence="11" type="ORF">E9232_002115</name>
</gene>
<feature type="transmembrane region" description="Helical" evidence="8">
    <location>
        <begin position="145"/>
        <end position="173"/>
    </location>
</feature>
<dbReference type="InterPro" id="IPR010128">
    <property type="entry name" value="ATPase_T1SS_PrtD-like"/>
</dbReference>
<evidence type="ECO:0000256" key="1">
    <source>
        <dbReference type="ARBA" id="ARBA00004651"/>
    </source>
</evidence>